<comment type="pathway">
    <text evidence="2 11 15">Carbohydrate degradation; pentose phosphate pathway; D-ribulose 5-phosphate from D-glucose 6-phosphate (oxidative stage): step 3/3.</text>
</comment>
<dbReference type="PANTHER" id="PTHR11811">
    <property type="entry name" value="6-PHOSPHOGLUCONATE DEHYDROGENASE"/>
    <property type="match status" value="1"/>
</dbReference>
<feature type="active site" description="Proton donor" evidence="12">
    <location>
        <position position="190"/>
    </location>
</feature>
<feature type="binding site" description="in other chain" evidence="13">
    <location>
        <position position="260"/>
    </location>
    <ligand>
        <name>substrate</name>
        <note>ligand shared between dimeric partners</note>
    </ligand>
</feature>
<keyword evidence="11 15" id="KW-0521">NADP</keyword>
<gene>
    <name evidence="17" type="ORF">Thimo_1975</name>
</gene>
<evidence type="ECO:0000256" key="13">
    <source>
        <dbReference type="PIRSR" id="PIRSR000109-2"/>
    </source>
</evidence>
<proteinExistence type="inferred from homology"/>
<evidence type="ECO:0000256" key="12">
    <source>
        <dbReference type="PIRSR" id="PIRSR000109-1"/>
    </source>
</evidence>
<feature type="active site" description="Proton acceptor" evidence="12">
    <location>
        <position position="183"/>
    </location>
</feature>
<evidence type="ECO:0000256" key="1">
    <source>
        <dbReference type="ARBA" id="ARBA00002526"/>
    </source>
</evidence>
<evidence type="ECO:0000256" key="4">
    <source>
        <dbReference type="ARBA" id="ARBA00011738"/>
    </source>
</evidence>
<dbReference type="Gene3D" id="1.20.5.320">
    <property type="entry name" value="6-Phosphogluconate Dehydrogenase, domain 3"/>
    <property type="match status" value="1"/>
</dbReference>
<keyword evidence="7 11" id="KW-0560">Oxidoreductase</keyword>
<dbReference type="InterPro" id="IPR013328">
    <property type="entry name" value="6PGD_dom2"/>
</dbReference>
<evidence type="ECO:0000256" key="10">
    <source>
        <dbReference type="ARBA" id="ARBA00048640"/>
    </source>
</evidence>
<dbReference type="SUPFAM" id="SSF48179">
    <property type="entry name" value="6-phosphogluconate dehydrogenase C-terminal domain-like"/>
    <property type="match status" value="1"/>
</dbReference>
<evidence type="ECO:0000256" key="5">
    <source>
        <dbReference type="ARBA" id="ARBA00013011"/>
    </source>
</evidence>
<keyword evidence="8 15" id="KW-0311">Gluconate utilization</keyword>
<dbReference type="InterPro" id="IPR008927">
    <property type="entry name" value="6-PGluconate_DH-like_C_sf"/>
</dbReference>
<dbReference type="FunFam" id="1.10.1040.10:FF:000002">
    <property type="entry name" value="6-phosphogluconate dehydrogenase, decarboxylating"/>
    <property type="match status" value="1"/>
</dbReference>
<dbReference type="AlphaFoldDB" id="L0GZE1"/>
<feature type="binding site" evidence="14">
    <location>
        <begin position="33"/>
        <end position="35"/>
    </location>
    <ligand>
        <name>NADP(+)</name>
        <dbReference type="ChEBI" id="CHEBI:58349"/>
    </ligand>
</feature>
<evidence type="ECO:0000256" key="15">
    <source>
        <dbReference type="RuleBase" id="RU000485"/>
    </source>
</evidence>
<keyword evidence="18" id="KW-1185">Reference proteome</keyword>
<dbReference type="OrthoDB" id="9804542at2"/>
<evidence type="ECO:0000256" key="6">
    <source>
        <dbReference type="ARBA" id="ARBA00018193"/>
    </source>
</evidence>
<dbReference type="Gene3D" id="3.40.50.720">
    <property type="entry name" value="NAD(P)-binding Rossmann-like Domain"/>
    <property type="match status" value="1"/>
</dbReference>
<dbReference type="InterPro" id="IPR036291">
    <property type="entry name" value="NAD(P)-bd_dom_sf"/>
</dbReference>
<dbReference type="HOGENOM" id="CLU_024540_4_2_6"/>
<dbReference type="NCBIfam" id="TIGR00873">
    <property type="entry name" value="gnd"/>
    <property type="match status" value="1"/>
</dbReference>
<dbReference type="PROSITE" id="PS00461">
    <property type="entry name" value="6PGD"/>
    <property type="match status" value="1"/>
</dbReference>
<feature type="binding site" evidence="14">
    <location>
        <begin position="10"/>
        <end position="15"/>
    </location>
    <ligand>
        <name>NADP(+)</name>
        <dbReference type="ChEBI" id="CHEBI:58349"/>
    </ligand>
</feature>
<evidence type="ECO:0000256" key="2">
    <source>
        <dbReference type="ARBA" id="ARBA00004874"/>
    </source>
</evidence>
<dbReference type="InterPro" id="IPR006184">
    <property type="entry name" value="6PGdom_BS"/>
</dbReference>
<comment type="subunit">
    <text evidence="4 11">Homodimer.</text>
</comment>
<comment type="catalytic activity">
    <reaction evidence="10 11 15">
        <text>6-phospho-D-gluconate + NADP(+) = D-ribulose 5-phosphate + CO2 + NADPH</text>
        <dbReference type="Rhea" id="RHEA:10116"/>
        <dbReference type="ChEBI" id="CHEBI:16526"/>
        <dbReference type="ChEBI" id="CHEBI:57783"/>
        <dbReference type="ChEBI" id="CHEBI:58121"/>
        <dbReference type="ChEBI" id="CHEBI:58349"/>
        <dbReference type="ChEBI" id="CHEBI:58759"/>
        <dbReference type="EC" id="1.1.1.44"/>
    </reaction>
</comment>
<dbReference type="RefSeq" id="WP_015280881.1">
    <property type="nucleotide sequence ID" value="NC_019940.1"/>
</dbReference>
<dbReference type="InterPro" id="IPR006113">
    <property type="entry name" value="6PGDH_Gnd/GntZ"/>
</dbReference>
<dbReference type="Proteomes" id="UP000010816">
    <property type="component" value="Chromosome"/>
</dbReference>
<dbReference type="PATRIC" id="fig|765912.4.peg.1935"/>
<dbReference type="NCBIfam" id="NF006765">
    <property type="entry name" value="PRK09287.1"/>
    <property type="match status" value="1"/>
</dbReference>
<keyword evidence="9 11" id="KW-0570">Pentose shunt</keyword>
<feature type="binding site" evidence="13">
    <location>
        <position position="451"/>
    </location>
    <ligand>
        <name>substrate</name>
        <note>ligand shared between dimeric partners</note>
    </ligand>
</feature>
<dbReference type="PIRSF" id="PIRSF000109">
    <property type="entry name" value="6PGD"/>
    <property type="match status" value="1"/>
</dbReference>
<feature type="binding site" description="in other chain" evidence="13">
    <location>
        <begin position="129"/>
        <end position="131"/>
    </location>
    <ligand>
        <name>substrate</name>
        <note>ligand shared between dimeric partners</note>
    </ligand>
</feature>
<feature type="binding site" evidence="13">
    <location>
        <position position="445"/>
    </location>
    <ligand>
        <name>substrate</name>
        <note>ligand shared between dimeric partners</note>
    </ligand>
</feature>
<dbReference type="KEGG" id="tmb:Thimo_1975"/>
<dbReference type="FunFam" id="3.40.50.720:FF:000007">
    <property type="entry name" value="6-phosphogluconate dehydrogenase, decarboxylating"/>
    <property type="match status" value="1"/>
</dbReference>
<dbReference type="GO" id="GO:0050661">
    <property type="term" value="F:NADP binding"/>
    <property type="evidence" value="ECO:0007669"/>
    <property type="project" value="InterPro"/>
</dbReference>
<feature type="binding site" description="in other chain" evidence="13">
    <location>
        <begin position="186"/>
        <end position="187"/>
    </location>
    <ligand>
        <name>substrate</name>
        <note>ligand shared between dimeric partners</note>
    </ligand>
</feature>
<feature type="binding site" evidence="14">
    <location>
        <position position="103"/>
    </location>
    <ligand>
        <name>NADP(+)</name>
        <dbReference type="ChEBI" id="CHEBI:58349"/>
    </ligand>
</feature>
<feature type="binding site" description="in other chain" evidence="13">
    <location>
        <position position="103"/>
    </location>
    <ligand>
        <name>substrate</name>
        <note>ligand shared between dimeric partners</note>
    </ligand>
</feature>
<dbReference type="InterPro" id="IPR006115">
    <property type="entry name" value="6PGDH_NADP-bd"/>
</dbReference>
<dbReference type="SMART" id="SM01350">
    <property type="entry name" value="6PGD"/>
    <property type="match status" value="1"/>
</dbReference>
<dbReference type="InterPro" id="IPR006183">
    <property type="entry name" value="Pgluconate_DH"/>
</dbReference>
<reference evidence="17 18" key="1">
    <citation type="submission" date="2011-09" db="EMBL/GenBank/DDBJ databases">
        <title>Complete sequence of chromosome of Thioflavicoccus mobilis 8321.</title>
        <authorList>
            <consortium name="US DOE Joint Genome Institute"/>
            <person name="Lucas S."/>
            <person name="Han J."/>
            <person name="Lapidus A."/>
            <person name="Cheng J.-F."/>
            <person name="Goodwin L."/>
            <person name="Pitluck S."/>
            <person name="Peters L."/>
            <person name="Ovchinnikova G."/>
            <person name="Lu M."/>
            <person name="Detter J.C."/>
            <person name="Han C."/>
            <person name="Tapia R."/>
            <person name="Land M."/>
            <person name="Hauser L."/>
            <person name="Kyrpides N."/>
            <person name="Ivanova N."/>
            <person name="Pagani I."/>
            <person name="Vogl K."/>
            <person name="Liu Z."/>
            <person name="Imhoff J."/>
            <person name="Thiel V."/>
            <person name="Frigaard N.-U."/>
            <person name="Bryant D."/>
            <person name="Woyke T."/>
        </authorList>
    </citation>
    <scope>NUCLEOTIDE SEQUENCE [LARGE SCALE GENOMIC DNA]</scope>
    <source>
        <strain evidence="17 18">8321</strain>
    </source>
</reference>
<dbReference type="Gene3D" id="1.10.1040.10">
    <property type="entry name" value="N-(1-d-carboxylethyl)-l-norvaline Dehydrogenase, domain 2"/>
    <property type="match status" value="1"/>
</dbReference>
<evidence type="ECO:0000256" key="7">
    <source>
        <dbReference type="ARBA" id="ARBA00023002"/>
    </source>
</evidence>
<evidence type="ECO:0000256" key="8">
    <source>
        <dbReference type="ARBA" id="ARBA00023064"/>
    </source>
</evidence>
<feature type="binding site" description="in other chain" evidence="13">
    <location>
        <position position="287"/>
    </location>
    <ligand>
        <name>substrate</name>
        <note>ligand shared between dimeric partners</note>
    </ligand>
</feature>
<dbReference type="EMBL" id="CP003051">
    <property type="protein sequence ID" value="AGA90740.1"/>
    <property type="molecule type" value="Genomic_DNA"/>
</dbReference>
<dbReference type="InterPro" id="IPR006114">
    <property type="entry name" value="6PGDH_C"/>
</dbReference>
<evidence type="ECO:0000313" key="18">
    <source>
        <dbReference type="Proteomes" id="UP000010816"/>
    </source>
</evidence>
<evidence type="ECO:0000256" key="11">
    <source>
        <dbReference type="PIRNR" id="PIRNR000109"/>
    </source>
</evidence>
<dbReference type="Pfam" id="PF00393">
    <property type="entry name" value="6PGD"/>
    <property type="match status" value="1"/>
</dbReference>
<comment type="function">
    <text evidence="1 11">Catalyzes the oxidative decarboxylation of 6-phosphogluconate to ribulose 5-phosphate and CO(2), with concomitant reduction of NADP to NADPH.</text>
</comment>
<dbReference type="EC" id="1.1.1.44" evidence="5 11"/>
<dbReference type="Pfam" id="PF03446">
    <property type="entry name" value="NAD_binding_2"/>
    <property type="match status" value="1"/>
</dbReference>
<dbReference type="GO" id="GO:0004616">
    <property type="term" value="F:phosphogluconate dehydrogenase (decarboxylating) activity"/>
    <property type="evidence" value="ECO:0007669"/>
    <property type="project" value="UniProtKB-EC"/>
</dbReference>
<feature type="domain" description="6-phosphogluconate dehydrogenase C-terminal" evidence="16">
    <location>
        <begin position="179"/>
        <end position="469"/>
    </location>
</feature>
<evidence type="ECO:0000256" key="9">
    <source>
        <dbReference type="ARBA" id="ARBA00023126"/>
    </source>
</evidence>
<evidence type="ECO:0000313" key="17">
    <source>
        <dbReference type="EMBL" id="AGA90740.1"/>
    </source>
</evidence>
<accession>L0GZE1</accession>
<evidence type="ECO:0000256" key="3">
    <source>
        <dbReference type="ARBA" id="ARBA00008419"/>
    </source>
</evidence>
<dbReference type="eggNOG" id="COG0362">
    <property type="taxonomic scope" value="Bacteria"/>
</dbReference>
<dbReference type="UniPathway" id="UPA00115">
    <property type="reaction ID" value="UER00410"/>
</dbReference>
<dbReference type="GO" id="GO:0019521">
    <property type="term" value="P:D-gluconate metabolic process"/>
    <property type="evidence" value="ECO:0007669"/>
    <property type="project" value="UniProtKB-KW"/>
</dbReference>
<dbReference type="GO" id="GO:0006098">
    <property type="term" value="P:pentose-phosphate shunt"/>
    <property type="evidence" value="ECO:0007669"/>
    <property type="project" value="UniProtKB-UniPathway"/>
</dbReference>
<dbReference type="SUPFAM" id="SSF51735">
    <property type="entry name" value="NAD(P)-binding Rossmann-fold domains"/>
    <property type="match status" value="1"/>
</dbReference>
<feature type="binding site" description="in other chain" evidence="13">
    <location>
        <position position="191"/>
    </location>
    <ligand>
        <name>substrate</name>
        <note>ligand shared between dimeric partners</note>
    </ligand>
</feature>
<name>L0GZE1_9GAMM</name>
<organism evidence="17 18">
    <name type="scientific">Thioflavicoccus mobilis 8321</name>
    <dbReference type="NCBI Taxonomy" id="765912"/>
    <lineage>
        <taxon>Bacteria</taxon>
        <taxon>Pseudomonadati</taxon>
        <taxon>Pseudomonadota</taxon>
        <taxon>Gammaproteobacteria</taxon>
        <taxon>Chromatiales</taxon>
        <taxon>Chromatiaceae</taxon>
        <taxon>Thioflavicoccus</taxon>
    </lineage>
</organism>
<evidence type="ECO:0000256" key="14">
    <source>
        <dbReference type="PIRSR" id="PIRSR000109-3"/>
    </source>
</evidence>
<dbReference type="PRINTS" id="PR00076">
    <property type="entry name" value="6PGDHDRGNASE"/>
</dbReference>
<protein>
    <recommendedName>
        <fullName evidence="6 11">6-phosphogluconate dehydrogenase, decarboxylating</fullName>
        <ecNumber evidence="5 11">1.1.1.44</ecNumber>
    </recommendedName>
</protein>
<dbReference type="STRING" id="765912.Thimo_1975"/>
<comment type="similarity">
    <text evidence="3 11 15">Belongs to the 6-phosphogluconate dehydrogenase family.</text>
</comment>
<feature type="binding site" evidence="14">
    <location>
        <begin position="75"/>
        <end position="77"/>
    </location>
    <ligand>
        <name>NADP(+)</name>
        <dbReference type="ChEBI" id="CHEBI:58349"/>
    </ligand>
</feature>
<sequence>MSDAEIGIIGLAVMGQNLALNMDDHGFRVAVFNRTAAKVDAFLAGPAAGTPIIGCQSLHDLVAALERPRRILMMVRAGAAVDDMITEIAPHLSPGDSLIDGGNSHFRDTERRAGALAAQGIRYVGAGISGGEDGARHGPAIMPGGDPQAWPLVKDLFQTIAAQVDGTPCCQWIGDGGAGHYVKMVHNGIEYADMQLIAEAYLLLRAGVGLGVDEIQSVFADWGEGILNSYLIEITAEILKVKDDDGSPLIDKVLDRAAQKGTGSWTAINALELGVPATLIGEAVFARSLSAMKDERVRAAARLPAAPLSSSIASTDFVDRIHDALYAAKICSYAQGFLLLREAANTHGWKLDLGGIALLWRGGCIIRSGFLNDIKAAYDETPEPESLLQHDFFRLELERTLPNWRKTVAMAIGLGIPTPALASALTFYDGYRSADLSANLIQAQRDYFGAHTYERTDQPRGKAFHSDWDSG</sequence>
<evidence type="ECO:0000259" key="16">
    <source>
        <dbReference type="SMART" id="SM01350"/>
    </source>
</evidence>